<evidence type="ECO:0000313" key="3">
    <source>
        <dbReference type="Proteomes" id="UP001304243"/>
    </source>
</evidence>
<dbReference type="RefSeq" id="XP_064681363.1">
    <property type="nucleotide sequence ID" value="XM_064821677.1"/>
</dbReference>
<organism evidence="2 3">
    <name type="scientific">Mucor velutinosus</name>
    <dbReference type="NCBI Taxonomy" id="708070"/>
    <lineage>
        <taxon>Eukaryota</taxon>
        <taxon>Fungi</taxon>
        <taxon>Fungi incertae sedis</taxon>
        <taxon>Mucoromycota</taxon>
        <taxon>Mucoromycotina</taxon>
        <taxon>Mucoromycetes</taxon>
        <taxon>Mucorales</taxon>
        <taxon>Mucorineae</taxon>
        <taxon>Mucoraceae</taxon>
        <taxon>Mucor</taxon>
    </lineage>
</organism>
<evidence type="ECO:0000313" key="2">
    <source>
        <dbReference type="EMBL" id="KAK4514697.1"/>
    </source>
</evidence>
<dbReference type="EMBL" id="JASEJX010000015">
    <property type="protein sequence ID" value="KAK4514697.1"/>
    <property type="molecule type" value="Genomic_DNA"/>
</dbReference>
<proteinExistence type="predicted"/>
<gene>
    <name evidence="2" type="primary">mpf1</name>
    <name evidence="2" type="ORF">ATC70_002299</name>
</gene>
<reference evidence="2 3" key="1">
    <citation type="submission" date="2022-11" db="EMBL/GenBank/DDBJ databases">
        <title>Mucor velutinosus strain NIH1002 WGS.</title>
        <authorList>
            <person name="Subramanian P."/>
            <person name="Mullikin J.C."/>
            <person name="Segre J.A."/>
            <person name="Zelazny A.M."/>
        </authorList>
    </citation>
    <scope>NUCLEOTIDE SEQUENCE [LARGE SCALE GENOMIC DNA]</scope>
    <source>
        <strain evidence="2 3">NIH1002</strain>
    </source>
</reference>
<protein>
    <submittedName>
        <fullName evidence="2">Meiotic PUF protein 1</fullName>
    </submittedName>
</protein>
<dbReference type="Proteomes" id="UP001304243">
    <property type="component" value="Unassembled WGS sequence"/>
</dbReference>
<accession>A0AAN7DC23</accession>
<dbReference type="AlphaFoldDB" id="A0AAN7DC23"/>
<comment type="caution">
    <text evidence="2">The sequence shown here is derived from an EMBL/GenBank/DDBJ whole genome shotgun (WGS) entry which is preliminary data.</text>
</comment>
<sequence length="164" mass="18181">MVVCQHPQVERSVNAPINAQSDNVRERQRYWMGLLMEESAGPWFLDSGRGSPIDQLEGTTSCIYSPQNFPSAAEFNSANLDRQRNQLILHQQARWNSLSSANGIGNAGLDMVSPQSHNDSGPTHSRHSQQDRRLRVSAPVFQESMGDQAADILTDTASLGTFFH</sequence>
<feature type="compositionally biased region" description="Polar residues" evidence="1">
    <location>
        <begin position="113"/>
        <end position="123"/>
    </location>
</feature>
<feature type="region of interest" description="Disordered" evidence="1">
    <location>
        <begin position="106"/>
        <end position="133"/>
    </location>
</feature>
<dbReference type="GeneID" id="89946001"/>
<evidence type="ECO:0000256" key="1">
    <source>
        <dbReference type="SAM" id="MobiDB-lite"/>
    </source>
</evidence>
<keyword evidence="3" id="KW-1185">Reference proteome</keyword>
<name>A0AAN7DC23_9FUNG</name>